<dbReference type="Pfam" id="PF03168">
    <property type="entry name" value="LEA_2"/>
    <property type="match status" value="1"/>
</dbReference>
<dbReference type="GO" id="GO:0098542">
    <property type="term" value="P:defense response to other organism"/>
    <property type="evidence" value="ECO:0007669"/>
    <property type="project" value="InterPro"/>
</dbReference>
<proteinExistence type="predicted"/>
<sequence>MSAGKPPPPLPLQRPPGYRDPNTPIQHPPPQKAVKLPPSFQQAKRRRACCRICCCCFCIAMVILVFVSVSAALTFYLWFQPRLPQIHLKSIEFTKFNVSTTADGPVLDAAATVAVEIKNPNQNLGIVYDRTHVLLSAVNGDASLGEQTVAGFSQSKNNVTTLKFAMRVDKEIVDGKSAEELKKGFKSKSLLLNAEIRSGIGVKERRWATTPLQVEVVCDGVRFSQVEGGGGGGGSMPKCRIKVFNWYVYCFLILVKRLIQEILLQM</sequence>
<dbReference type="AlphaFoldDB" id="A0AAD4IPN5"/>
<protein>
    <recommendedName>
        <fullName evidence="7">Late embryogenesis abundant protein LEA-2 subgroup domain-containing protein</fullName>
    </recommendedName>
</protein>
<evidence type="ECO:0000259" key="7">
    <source>
        <dbReference type="Pfam" id="PF03168"/>
    </source>
</evidence>
<name>A0AAD4IPN5_PERFH</name>
<keyword evidence="9" id="KW-1185">Reference proteome</keyword>
<accession>A0AAD4IPN5</accession>
<evidence type="ECO:0000256" key="3">
    <source>
        <dbReference type="ARBA" id="ARBA00022989"/>
    </source>
</evidence>
<comment type="caution">
    <text evidence="8">The sequence shown here is derived from an EMBL/GenBank/DDBJ whole genome shotgun (WGS) entry which is preliminary data.</text>
</comment>
<dbReference type="PANTHER" id="PTHR31234:SF35">
    <property type="entry name" value="LATE EMBRYOGENESIS ABUNDANT (LEA) HYDROXYPROLINE-RICH GLYCOPROTEIN FAMILY"/>
    <property type="match status" value="1"/>
</dbReference>
<dbReference type="InterPro" id="IPR004864">
    <property type="entry name" value="LEA_2"/>
</dbReference>
<dbReference type="InterPro" id="IPR044839">
    <property type="entry name" value="NDR1-like"/>
</dbReference>
<evidence type="ECO:0000256" key="4">
    <source>
        <dbReference type="ARBA" id="ARBA00023136"/>
    </source>
</evidence>
<keyword evidence="3 6" id="KW-1133">Transmembrane helix</keyword>
<gene>
    <name evidence="8" type="ORF">C2S53_002477</name>
</gene>
<comment type="subcellular location">
    <subcellularLocation>
        <location evidence="1">Membrane</location>
        <topology evidence="1">Single-pass membrane protein</topology>
    </subcellularLocation>
</comment>
<dbReference type="PANTHER" id="PTHR31234">
    <property type="entry name" value="LATE EMBRYOGENESIS ABUNDANT (LEA) HYDROXYPROLINE-RICH GLYCOPROTEIN FAMILY"/>
    <property type="match status" value="1"/>
</dbReference>
<feature type="domain" description="Late embryogenesis abundant protein LEA-2 subgroup" evidence="7">
    <location>
        <begin position="115"/>
        <end position="199"/>
    </location>
</feature>
<dbReference type="Proteomes" id="UP001190926">
    <property type="component" value="Unassembled WGS sequence"/>
</dbReference>
<keyword evidence="2 6" id="KW-0812">Transmembrane</keyword>
<evidence type="ECO:0000256" key="6">
    <source>
        <dbReference type="SAM" id="Phobius"/>
    </source>
</evidence>
<evidence type="ECO:0000313" key="9">
    <source>
        <dbReference type="Proteomes" id="UP001190926"/>
    </source>
</evidence>
<evidence type="ECO:0000313" key="8">
    <source>
        <dbReference type="EMBL" id="KAH6756476.1"/>
    </source>
</evidence>
<evidence type="ECO:0000256" key="1">
    <source>
        <dbReference type="ARBA" id="ARBA00004167"/>
    </source>
</evidence>
<feature type="region of interest" description="Disordered" evidence="5">
    <location>
        <begin position="1"/>
        <end position="36"/>
    </location>
</feature>
<organism evidence="8 9">
    <name type="scientific">Perilla frutescens var. hirtella</name>
    <name type="common">Perilla citriodora</name>
    <name type="synonym">Perilla setoyensis</name>
    <dbReference type="NCBI Taxonomy" id="608512"/>
    <lineage>
        <taxon>Eukaryota</taxon>
        <taxon>Viridiplantae</taxon>
        <taxon>Streptophyta</taxon>
        <taxon>Embryophyta</taxon>
        <taxon>Tracheophyta</taxon>
        <taxon>Spermatophyta</taxon>
        <taxon>Magnoliopsida</taxon>
        <taxon>eudicotyledons</taxon>
        <taxon>Gunneridae</taxon>
        <taxon>Pentapetalae</taxon>
        <taxon>asterids</taxon>
        <taxon>lamiids</taxon>
        <taxon>Lamiales</taxon>
        <taxon>Lamiaceae</taxon>
        <taxon>Nepetoideae</taxon>
        <taxon>Elsholtzieae</taxon>
        <taxon>Perilla</taxon>
    </lineage>
</organism>
<evidence type="ECO:0000256" key="5">
    <source>
        <dbReference type="SAM" id="MobiDB-lite"/>
    </source>
</evidence>
<feature type="transmembrane region" description="Helical" evidence="6">
    <location>
        <begin position="52"/>
        <end position="79"/>
    </location>
</feature>
<feature type="compositionally biased region" description="Pro residues" evidence="5">
    <location>
        <begin position="1"/>
        <end position="14"/>
    </location>
</feature>
<keyword evidence="4 6" id="KW-0472">Membrane</keyword>
<dbReference type="EMBL" id="SDAM02029557">
    <property type="protein sequence ID" value="KAH6756476.1"/>
    <property type="molecule type" value="Genomic_DNA"/>
</dbReference>
<evidence type="ECO:0000256" key="2">
    <source>
        <dbReference type="ARBA" id="ARBA00022692"/>
    </source>
</evidence>
<dbReference type="GO" id="GO:0005886">
    <property type="term" value="C:plasma membrane"/>
    <property type="evidence" value="ECO:0007669"/>
    <property type="project" value="TreeGrafter"/>
</dbReference>
<reference evidence="8 9" key="1">
    <citation type="journal article" date="2021" name="Nat. Commun.">
        <title>Incipient diploidization of the medicinal plant Perilla within 10,000 years.</title>
        <authorList>
            <person name="Zhang Y."/>
            <person name="Shen Q."/>
            <person name="Leng L."/>
            <person name="Zhang D."/>
            <person name="Chen S."/>
            <person name="Shi Y."/>
            <person name="Ning Z."/>
            <person name="Chen S."/>
        </authorList>
    </citation>
    <scope>NUCLEOTIDE SEQUENCE [LARGE SCALE GENOMIC DNA]</scope>
    <source>
        <strain evidence="9">cv. PC099</strain>
    </source>
</reference>